<name>A0A662YNX9_ACIRT</name>
<evidence type="ECO:0000256" key="7">
    <source>
        <dbReference type="ARBA" id="ARBA00022882"/>
    </source>
</evidence>
<evidence type="ECO:0000256" key="9">
    <source>
        <dbReference type="ARBA" id="ARBA00022989"/>
    </source>
</evidence>
<dbReference type="Gene3D" id="1.10.287.70">
    <property type="match status" value="1"/>
</dbReference>
<dbReference type="InterPro" id="IPR000595">
    <property type="entry name" value="cNMP-bd_dom"/>
</dbReference>
<dbReference type="PROSITE" id="PS01164">
    <property type="entry name" value="COPPER_AMINE_OXID_1"/>
    <property type="match status" value="1"/>
</dbReference>
<dbReference type="InterPro" id="IPR018490">
    <property type="entry name" value="cNMP-bd_dom_sf"/>
</dbReference>
<feature type="compositionally biased region" description="Basic and acidic residues" evidence="13">
    <location>
        <begin position="814"/>
        <end position="825"/>
    </location>
</feature>
<gene>
    <name evidence="16" type="ORF">EOD39_13141</name>
</gene>
<evidence type="ECO:0000313" key="17">
    <source>
        <dbReference type="Proteomes" id="UP000289886"/>
    </source>
</evidence>
<evidence type="ECO:0000256" key="10">
    <source>
        <dbReference type="ARBA" id="ARBA00023065"/>
    </source>
</evidence>
<dbReference type="FunFam" id="3.10.450.40:FF:000007">
    <property type="entry name" value="Amine oxidase"/>
    <property type="match status" value="1"/>
</dbReference>
<keyword evidence="9 14" id="KW-1133">Transmembrane helix</keyword>
<dbReference type="EMBL" id="SCEB01000689">
    <property type="protein sequence ID" value="RXM98430.1"/>
    <property type="molecule type" value="Genomic_DNA"/>
</dbReference>
<feature type="transmembrane region" description="Helical" evidence="14">
    <location>
        <begin position="518"/>
        <end position="537"/>
    </location>
</feature>
<keyword evidence="11 14" id="KW-0472">Membrane</keyword>
<feature type="compositionally biased region" description="Basic and acidic residues" evidence="13">
    <location>
        <begin position="836"/>
        <end position="854"/>
    </location>
</feature>
<dbReference type="PROSITE" id="PS50042">
    <property type="entry name" value="CNMP_BINDING_3"/>
    <property type="match status" value="1"/>
</dbReference>
<dbReference type="GO" id="GO:0005242">
    <property type="term" value="F:inward rectifier potassium channel activity"/>
    <property type="evidence" value="ECO:0007669"/>
    <property type="project" value="TreeGrafter"/>
</dbReference>
<dbReference type="Pfam" id="PF01179">
    <property type="entry name" value="Cu_amine_oxid"/>
    <property type="match status" value="1"/>
</dbReference>
<dbReference type="Pfam" id="PF02728">
    <property type="entry name" value="Cu_amine_oxidN3"/>
    <property type="match status" value="1"/>
</dbReference>
<evidence type="ECO:0000256" key="4">
    <source>
        <dbReference type="ARBA" id="ARBA00022538"/>
    </source>
</evidence>
<comment type="subcellular location">
    <subcellularLocation>
        <location evidence="1">Cell membrane</location>
        <topology evidence="1">Multi-pass membrane protein</topology>
    </subcellularLocation>
</comment>
<dbReference type="PANTHER" id="PTHR10217">
    <property type="entry name" value="VOLTAGE AND LIGAND GATED POTASSIUM CHANNEL"/>
    <property type="match status" value="1"/>
</dbReference>
<comment type="caution">
    <text evidence="16">The sequence shown here is derived from an EMBL/GenBank/DDBJ whole genome shotgun (WGS) entry which is preliminary data.</text>
</comment>
<dbReference type="GO" id="GO:0005886">
    <property type="term" value="C:plasma membrane"/>
    <property type="evidence" value="ECO:0007669"/>
    <property type="project" value="UniProtKB-SubCell"/>
</dbReference>
<dbReference type="FunFam" id="3.10.450.40:FF:000022">
    <property type="entry name" value="Amine oxidase"/>
    <property type="match status" value="1"/>
</dbReference>
<dbReference type="FunFam" id="1.10.1200.260:FF:000001">
    <property type="entry name" value="Potassium voltage-gated channel subfamily H member 7"/>
    <property type="match status" value="1"/>
</dbReference>
<dbReference type="GO" id="GO:0048038">
    <property type="term" value="F:quinone binding"/>
    <property type="evidence" value="ECO:0007669"/>
    <property type="project" value="InterPro"/>
</dbReference>
<dbReference type="GO" id="GO:0086091">
    <property type="term" value="P:regulation of heart rate by cardiac conduction"/>
    <property type="evidence" value="ECO:0007669"/>
    <property type="project" value="TreeGrafter"/>
</dbReference>
<dbReference type="GO" id="GO:0060307">
    <property type="term" value="P:regulation of ventricular cardiac muscle cell membrane repolarization"/>
    <property type="evidence" value="ECO:0007669"/>
    <property type="project" value="TreeGrafter"/>
</dbReference>
<dbReference type="FunFam" id="2.60.120.10:FF:000011">
    <property type="entry name" value="Potassium channel, voltage-gated eag-related subfamily H, member 7"/>
    <property type="match status" value="1"/>
</dbReference>
<dbReference type="InterPro" id="IPR015802">
    <property type="entry name" value="Cu_amine_oxidase_N3"/>
</dbReference>
<dbReference type="InterPro" id="IPR050818">
    <property type="entry name" value="KCNH_animal-type"/>
</dbReference>
<dbReference type="Proteomes" id="UP000289886">
    <property type="component" value="Unassembled WGS sequence"/>
</dbReference>
<dbReference type="Gene3D" id="1.10.1200.260">
    <property type="match status" value="1"/>
</dbReference>
<dbReference type="SMART" id="SM00100">
    <property type="entry name" value="cNMP"/>
    <property type="match status" value="1"/>
</dbReference>
<keyword evidence="3" id="KW-1003">Cell membrane</keyword>
<dbReference type="GO" id="GO:0008131">
    <property type="term" value="F:primary methylamine oxidase activity"/>
    <property type="evidence" value="ECO:0007669"/>
    <property type="project" value="InterPro"/>
</dbReference>
<feature type="transmembrane region" description="Helical" evidence="14">
    <location>
        <begin position="549"/>
        <end position="570"/>
    </location>
</feature>
<proteinExistence type="predicted"/>
<evidence type="ECO:0000256" key="6">
    <source>
        <dbReference type="ARBA" id="ARBA00022826"/>
    </source>
</evidence>
<evidence type="ECO:0000256" key="2">
    <source>
        <dbReference type="ARBA" id="ARBA00022448"/>
    </source>
</evidence>
<evidence type="ECO:0000256" key="13">
    <source>
        <dbReference type="SAM" id="MobiDB-lite"/>
    </source>
</evidence>
<evidence type="ECO:0000256" key="14">
    <source>
        <dbReference type="SAM" id="Phobius"/>
    </source>
</evidence>
<keyword evidence="10" id="KW-0406">Ion transport</keyword>
<feature type="region of interest" description="Disordered" evidence="13">
    <location>
        <begin position="811"/>
        <end position="913"/>
    </location>
</feature>
<evidence type="ECO:0000256" key="3">
    <source>
        <dbReference type="ARBA" id="ARBA00022475"/>
    </source>
</evidence>
<dbReference type="InterPro" id="IPR016182">
    <property type="entry name" value="Cu_amine_oxidase_N-reg"/>
</dbReference>
<evidence type="ECO:0000256" key="5">
    <source>
        <dbReference type="ARBA" id="ARBA00022692"/>
    </source>
</evidence>
<dbReference type="InterPro" id="IPR049948">
    <property type="entry name" value="Cu_Am_ox_TPQ-bd"/>
</dbReference>
<dbReference type="GO" id="GO:0086013">
    <property type="term" value="P:membrane repolarization during cardiac muscle cell action potential"/>
    <property type="evidence" value="ECO:0007669"/>
    <property type="project" value="TreeGrafter"/>
</dbReference>
<dbReference type="InterPro" id="IPR036460">
    <property type="entry name" value="Cu_amine_oxidase_C_sf"/>
</dbReference>
<dbReference type="Gene3D" id="2.70.98.20">
    <property type="entry name" value="Copper amine oxidase, catalytic domain"/>
    <property type="match status" value="1"/>
</dbReference>
<keyword evidence="2" id="KW-0813">Transport</keyword>
<evidence type="ECO:0000256" key="8">
    <source>
        <dbReference type="ARBA" id="ARBA00022958"/>
    </source>
</evidence>
<organism evidence="16 17">
    <name type="scientific">Acipenser ruthenus</name>
    <name type="common">Sterlet sturgeon</name>
    <dbReference type="NCBI Taxonomy" id="7906"/>
    <lineage>
        <taxon>Eukaryota</taxon>
        <taxon>Metazoa</taxon>
        <taxon>Chordata</taxon>
        <taxon>Craniata</taxon>
        <taxon>Vertebrata</taxon>
        <taxon>Euteleostomi</taxon>
        <taxon>Actinopterygii</taxon>
        <taxon>Chondrostei</taxon>
        <taxon>Acipenseriformes</taxon>
        <taxon>Acipenseridae</taxon>
        <taxon>Acipenser</taxon>
    </lineage>
</organism>
<dbReference type="InterPro" id="IPR005821">
    <property type="entry name" value="Ion_trans_dom"/>
</dbReference>
<evidence type="ECO:0000313" key="16">
    <source>
        <dbReference type="EMBL" id="RXM98430.1"/>
    </source>
</evidence>
<dbReference type="SUPFAM" id="SSF51206">
    <property type="entry name" value="cAMP-binding domain-like"/>
    <property type="match status" value="1"/>
</dbReference>
<keyword evidence="7" id="KW-0851">Voltage-gated channel</keyword>
<dbReference type="PANTHER" id="PTHR10217:SF506">
    <property type="entry name" value="POTASSIUM VOLTAGE-GATED CHANNEL SUBFAMILY H MEMBER 2"/>
    <property type="match status" value="1"/>
</dbReference>
<dbReference type="Gene3D" id="2.60.120.10">
    <property type="entry name" value="Jelly Rolls"/>
    <property type="match status" value="1"/>
</dbReference>
<feature type="transmembrane region" description="Helical" evidence="14">
    <location>
        <begin position="453"/>
        <end position="477"/>
    </location>
</feature>
<dbReference type="SUPFAM" id="SSF54416">
    <property type="entry name" value="Amine oxidase N-terminal region"/>
    <property type="match status" value="2"/>
</dbReference>
<sequence length="1669" mass="190460">MDHWLCHSVALQTDDGVWFLCQVDVAPVKNEDGTVIMFILNFEAMTENELLHSPERDVNHKVPSNWFPAGRARGFKLRFPMLRSLTASKQSLPQEDPDAVVVDLSKPSSESLAMGELLSTPERNCLVSSELQQPDDQRVLIDGVLESLNHSCSQPHRLNPDMSFSNYSLTCSRSRESFYRVRRASSVDDIEALKTDFDKKFCNRHASTDGMNHIKSTLLNSTSDSDLMRYHTISRIPQITLNFVDFKGDPFIASPSTDKEIIAPCKLKDRTHNVTEKVTQVLSLGADVLPEYKLQAPRIHKWTILHYSPFKAVWDWLILLLVIYTAIFTPYSAAFLLNDREEVNRRDCGYSCNPLNVVDLIVDIMFIIDILINFRTTYVNSNDEVVSQPGRIAVHYFKGWFLIDMVAAIPFDLLIFRSGSEETTTLIGLLKTARLLRLVRVARKLDRYSEYGAAVLFLLMCTFALIAHWLACIWYAIGNVERQYLSPRIGWLDSLGDQIGKFYNESDPSSGPSIKDKYVTALYFTFSSLTSVGFGNVSPNTNSEKIFSICVMLIGSLMYASIFGNVSAIIQRLYSGTARYHTQMLRVREFIRFHQIPNPLRQRLEEYFQHAWSYTNGIDMNAVLKGFPECLQADICLHLNRSLLQNCKAFKGATKGCLRALAMKFKTTHAPPGDTLVHAGDVLSALYFISRGSIEILRREVVVAILGNESRPSSGEGVSSCKNDIFGEPINLYARPGKSNAEVRALTYCDLHKIHREDVLEVLDMYPEFSDHFWSNLEITFNLRDTNMIPGSPSSNDSDCGFNRLRRRKLSFRRRTEKDDEKAGEIKTTQKSLQRGRREGRSNQGERRKAEWEGAHSSVSSPLESSDEEGKGPLLQAPPPPSTILEMSPTKATPTQLHFGDTPEGEGDPKTGNTCNALSGSIRSEMWCHFLIFLAAVSTAGATCHQKREPAGQRGSIFADLTADEMHAVRDFLMSKPQLRLSSSHKETLKKNSIFLMELHVPKKGDALKTLDKGHAKPKREARVVVTFGDQLRPNITEYIVGPLPKPTYYKRRTFKGKPPKFESRPISQMEYRHVINKLQEITKKVYRILVDTTGFSFHNCTDRCLTFSDIAPRGLESGERRTWIMLQKFVEGYFIHPIGFEFLLNHKSLDPAEWEVEKVWYNDQYFDSVEELVEKYEKGEVTKIKLPDHDDDDLYSTYIPRGESSIRANVQGPKLVQPQGPRYRVEKNFVEYAGWSFAFRVRSSAGLQLFDLRFNGERVAYEISLQEAAAFYSGSTPAAMQTKYIDAGWGMGTEDFELAPGIDCPEIATFLDLYHYYDTDRPVLYKNALCIFEMTTGVPLRRHFNSNFKGGYNFYGGLENNVLVIRTTSTVYNYDYIWDFLFYQNGVMEAKVSATGYIHATFFTPDGLNHGARVYSYVLGNLHTHLVNYKVDLDIAGRDNSFETIELKYENFTNPWSPRHSIVQSRLHRTQRTTEREAAFPFGKHLPRYLHFYNPTKKNRWGHHKGYRIQFNSHAYSVLPQGWKEEVGITWSRYPLAVTRQKDSEMTSSTIYTQNDPWEPVVSFEDYIRDNENIDKTDLVAWVTVGFLHIPHSEDIPNTSTPGNSVGFFLRPFNFFDEDPSVASRDTVIVRPHKNSFSKVDTDRWTPELAGYCMSNKPFHYNGTYREV</sequence>
<keyword evidence="4" id="KW-0633">Potassium transport</keyword>
<dbReference type="InterPro" id="IPR015800">
    <property type="entry name" value="Cu_amine_oxidase_N2"/>
</dbReference>
<dbReference type="CDD" id="cd00038">
    <property type="entry name" value="CAP_ED"/>
    <property type="match status" value="1"/>
</dbReference>
<dbReference type="InterPro" id="IPR015798">
    <property type="entry name" value="Cu_amine_oxidase_C"/>
</dbReference>
<dbReference type="SUPFAM" id="SSF81324">
    <property type="entry name" value="Voltage-gated potassium channels"/>
    <property type="match status" value="1"/>
</dbReference>
<dbReference type="GO" id="GO:0009308">
    <property type="term" value="P:amine metabolic process"/>
    <property type="evidence" value="ECO:0007669"/>
    <property type="project" value="InterPro"/>
</dbReference>
<keyword evidence="12" id="KW-0407">Ion channel</keyword>
<protein>
    <submittedName>
        <fullName evidence="16">Potassium voltage-gated channel subfamily H member 2</fullName>
    </submittedName>
</protein>
<dbReference type="Pfam" id="PF00027">
    <property type="entry name" value="cNMP_binding"/>
    <property type="match status" value="1"/>
</dbReference>
<dbReference type="GO" id="GO:0034702">
    <property type="term" value="C:monoatomic ion channel complex"/>
    <property type="evidence" value="ECO:0007669"/>
    <property type="project" value="UniProtKB-KW"/>
</dbReference>
<evidence type="ECO:0000256" key="11">
    <source>
        <dbReference type="ARBA" id="ARBA00023136"/>
    </source>
</evidence>
<dbReference type="Gene3D" id="3.10.450.40">
    <property type="match status" value="2"/>
</dbReference>
<keyword evidence="5 14" id="KW-0812">Transmembrane</keyword>
<accession>A0A662YNX9</accession>
<dbReference type="PRINTS" id="PR00766">
    <property type="entry name" value="CUDAOXIDASE"/>
</dbReference>
<dbReference type="Pfam" id="PF00520">
    <property type="entry name" value="Ion_trans"/>
    <property type="match status" value="1"/>
</dbReference>
<dbReference type="FunFam" id="2.70.98.20:FF:000002">
    <property type="entry name" value="Amine oxidase"/>
    <property type="match status" value="1"/>
</dbReference>
<evidence type="ECO:0000256" key="1">
    <source>
        <dbReference type="ARBA" id="ARBA00004651"/>
    </source>
</evidence>
<dbReference type="FunFam" id="1.10.287.70:FF:000020">
    <property type="entry name" value="Potassium channel, voltage-gated eag-related subfamily H, member 7"/>
    <property type="match status" value="1"/>
</dbReference>
<dbReference type="InterPro" id="IPR014710">
    <property type="entry name" value="RmlC-like_jellyroll"/>
</dbReference>
<evidence type="ECO:0000259" key="15">
    <source>
        <dbReference type="PROSITE" id="PS50042"/>
    </source>
</evidence>
<dbReference type="PROSITE" id="PS01165">
    <property type="entry name" value="COPPER_AMINE_OXID_2"/>
    <property type="match status" value="1"/>
</dbReference>
<reference evidence="16 17" key="1">
    <citation type="submission" date="2019-01" db="EMBL/GenBank/DDBJ databases">
        <title>Draft Genome and Complete Hox-Cluster Characterization of the Sterlet Sturgeon (Acipenser ruthenus).</title>
        <authorList>
            <person name="Wei Q."/>
        </authorList>
    </citation>
    <scope>NUCLEOTIDE SEQUENCE [LARGE SCALE GENOMIC DNA]</scope>
    <source>
        <strain evidence="16">WHYD16114868_AA</strain>
        <tissue evidence="16">Blood</tissue>
    </source>
</reference>
<keyword evidence="17" id="KW-1185">Reference proteome</keyword>
<evidence type="ECO:0000256" key="12">
    <source>
        <dbReference type="ARBA" id="ARBA00023303"/>
    </source>
</evidence>
<dbReference type="InterPro" id="IPR049947">
    <property type="entry name" value="Cu_Am_Ox_Cu-bd"/>
</dbReference>
<dbReference type="Pfam" id="PF02727">
    <property type="entry name" value="Cu_amine_oxidN2"/>
    <property type="match status" value="1"/>
</dbReference>
<keyword evidence="8" id="KW-0630">Potassium</keyword>
<keyword evidence="6" id="KW-0631">Potassium channel</keyword>
<feature type="transmembrane region" description="Helical" evidence="14">
    <location>
        <begin position="316"/>
        <end position="337"/>
    </location>
</feature>
<dbReference type="SUPFAM" id="SSF49998">
    <property type="entry name" value="Amine oxidase catalytic domain"/>
    <property type="match status" value="1"/>
</dbReference>
<feature type="domain" description="Cyclic nucleotide-binding" evidence="15">
    <location>
        <begin position="649"/>
        <end position="763"/>
    </location>
</feature>
<dbReference type="GO" id="GO:0005507">
    <property type="term" value="F:copper ion binding"/>
    <property type="evidence" value="ECO:0007669"/>
    <property type="project" value="InterPro"/>
</dbReference>